<reference evidence="3 5" key="1">
    <citation type="journal article" date="2012" name="Nat. Biotechnol.">
        <title>Reference genome sequence of the model plant Setaria.</title>
        <authorList>
            <person name="Bennetzen J.L."/>
            <person name="Schmutz J."/>
            <person name="Wang H."/>
            <person name="Percifield R."/>
            <person name="Hawkins J."/>
            <person name="Pontaroli A.C."/>
            <person name="Estep M."/>
            <person name="Feng L."/>
            <person name="Vaughn J.N."/>
            <person name="Grimwood J."/>
            <person name="Jenkins J."/>
            <person name="Barry K."/>
            <person name="Lindquist E."/>
            <person name="Hellsten U."/>
            <person name="Deshpande S."/>
            <person name="Wang X."/>
            <person name="Wu X."/>
            <person name="Mitros T."/>
            <person name="Triplett J."/>
            <person name="Yang X."/>
            <person name="Ye C.Y."/>
            <person name="Mauro-Herrera M."/>
            <person name="Wang L."/>
            <person name="Li P."/>
            <person name="Sharma M."/>
            <person name="Sharma R."/>
            <person name="Ronald P.C."/>
            <person name="Panaud O."/>
            <person name="Kellogg E.A."/>
            <person name="Brutnell T.P."/>
            <person name="Doust A.N."/>
            <person name="Tuskan G.A."/>
            <person name="Rokhsar D."/>
            <person name="Devos K.M."/>
        </authorList>
    </citation>
    <scope>NUCLEOTIDE SEQUENCE [LARGE SCALE GENOMIC DNA]</scope>
    <source>
        <strain evidence="5">cv. Yugu1</strain>
        <strain evidence="3">Yugu1</strain>
    </source>
</reference>
<dbReference type="Proteomes" id="UP000004995">
    <property type="component" value="Unassembled WGS sequence"/>
</dbReference>
<dbReference type="GO" id="GO:0038023">
    <property type="term" value="F:signaling receptor activity"/>
    <property type="evidence" value="ECO:0000318"/>
    <property type="project" value="GO_Central"/>
</dbReference>
<dbReference type="GO" id="GO:0009738">
    <property type="term" value="P:abscisic acid-activated signaling pathway"/>
    <property type="evidence" value="ECO:0000318"/>
    <property type="project" value="GO_Central"/>
</dbReference>
<feature type="compositionally biased region" description="Low complexity" evidence="2">
    <location>
        <begin position="114"/>
        <end position="131"/>
    </location>
</feature>
<dbReference type="EMBL" id="AGNK02002027">
    <property type="status" value="NOT_ANNOTATED_CDS"/>
    <property type="molecule type" value="Genomic_DNA"/>
</dbReference>
<evidence type="ECO:0008006" key="6">
    <source>
        <dbReference type="Google" id="ProtNLM"/>
    </source>
</evidence>
<dbReference type="SUPFAM" id="SSF55961">
    <property type="entry name" value="Bet v1-like"/>
    <property type="match status" value="1"/>
</dbReference>
<evidence type="ECO:0000256" key="1">
    <source>
        <dbReference type="ARBA" id="ARBA00004123"/>
    </source>
</evidence>
<evidence type="ECO:0000313" key="4">
    <source>
        <dbReference type="EnsemblPlants" id="KQL16643"/>
    </source>
</evidence>
<dbReference type="AlphaFoldDB" id="K3ZA52"/>
<reference evidence="4" key="3">
    <citation type="submission" date="2018-08" db="UniProtKB">
        <authorList>
            <consortium name="EnsemblPlants"/>
        </authorList>
    </citation>
    <scope>IDENTIFICATION</scope>
    <source>
        <strain evidence="4">Yugu1</strain>
    </source>
</reference>
<dbReference type="GO" id="GO:0005634">
    <property type="term" value="C:nucleus"/>
    <property type="evidence" value="ECO:0000318"/>
    <property type="project" value="GO_Central"/>
</dbReference>
<proteinExistence type="predicted"/>
<sequence length="175" mass="18960">MIAGSINEDFSVAVPAELLWKAIFALDASAMEKAFAGMIDAVEIKGDGGLGSLFIMKYNPAMGKAMVLKSRLAVHDHAELVVSFDEVVEEEGGEVASAQFKSQVVQLKWFPPARAPAWSSSPWSTSASTASRCRRRTRPSSCRATSTSSRRRRRTSSRTPASSPELITSSYFGHS</sequence>
<gene>
    <name evidence="3" type="ORF">SETIT_3G338200v2</name>
</gene>
<comment type="subcellular location">
    <subcellularLocation>
        <location evidence="1">Nucleus</location>
    </subcellularLocation>
</comment>
<dbReference type="Gene3D" id="3.30.530.20">
    <property type="match status" value="1"/>
</dbReference>
<dbReference type="GO" id="GO:0010427">
    <property type="term" value="F:abscisic acid binding"/>
    <property type="evidence" value="ECO:0000318"/>
    <property type="project" value="GO_Central"/>
</dbReference>
<evidence type="ECO:0000313" key="3">
    <source>
        <dbReference type="EMBL" id="RCV18872.1"/>
    </source>
</evidence>
<feature type="region of interest" description="Disordered" evidence="2">
    <location>
        <begin position="114"/>
        <end position="175"/>
    </location>
</feature>
<dbReference type="InterPro" id="IPR023393">
    <property type="entry name" value="START-like_dom_sf"/>
</dbReference>
<reference evidence="3" key="2">
    <citation type="submission" date="2015-07" db="EMBL/GenBank/DDBJ databases">
        <authorList>
            <person name="Noorani M."/>
        </authorList>
    </citation>
    <scope>NUCLEOTIDE SEQUENCE</scope>
    <source>
        <strain evidence="3">Yugu1</strain>
    </source>
</reference>
<feature type="compositionally biased region" description="Polar residues" evidence="2">
    <location>
        <begin position="165"/>
        <end position="175"/>
    </location>
</feature>
<dbReference type="HOGENOM" id="CLU_1535127_0_0_1"/>
<name>K3ZA52_SETIT</name>
<dbReference type="EnsemblPlants" id="KQL16643">
    <property type="protein sequence ID" value="KQL16643"/>
    <property type="gene ID" value="SETIT_023423mg"/>
</dbReference>
<evidence type="ECO:0000313" key="5">
    <source>
        <dbReference type="Proteomes" id="UP000004995"/>
    </source>
</evidence>
<dbReference type="EMBL" id="CM003530">
    <property type="protein sequence ID" value="RCV18872.1"/>
    <property type="molecule type" value="Genomic_DNA"/>
</dbReference>
<organism evidence="3">
    <name type="scientific">Setaria italica</name>
    <name type="common">Foxtail millet</name>
    <name type="synonym">Panicum italicum</name>
    <dbReference type="NCBI Taxonomy" id="4555"/>
    <lineage>
        <taxon>Eukaryota</taxon>
        <taxon>Viridiplantae</taxon>
        <taxon>Streptophyta</taxon>
        <taxon>Embryophyta</taxon>
        <taxon>Tracheophyta</taxon>
        <taxon>Spermatophyta</taxon>
        <taxon>Magnoliopsida</taxon>
        <taxon>Liliopsida</taxon>
        <taxon>Poales</taxon>
        <taxon>Poaceae</taxon>
        <taxon>PACMAD clade</taxon>
        <taxon>Panicoideae</taxon>
        <taxon>Panicodae</taxon>
        <taxon>Paniceae</taxon>
        <taxon>Cenchrinae</taxon>
        <taxon>Setaria</taxon>
    </lineage>
</organism>
<evidence type="ECO:0000256" key="2">
    <source>
        <dbReference type="SAM" id="MobiDB-lite"/>
    </source>
</evidence>
<dbReference type="GO" id="GO:0004864">
    <property type="term" value="F:protein phosphatase inhibitor activity"/>
    <property type="evidence" value="ECO:0000318"/>
    <property type="project" value="GO_Central"/>
</dbReference>
<dbReference type="GO" id="GO:0005737">
    <property type="term" value="C:cytoplasm"/>
    <property type="evidence" value="ECO:0000318"/>
    <property type="project" value="GO_Central"/>
</dbReference>
<feature type="compositionally biased region" description="Low complexity" evidence="2">
    <location>
        <begin position="139"/>
        <end position="148"/>
    </location>
</feature>
<accession>K3ZA52</accession>
<dbReference type="Gramene" id="KQL16643">
    <property type="protein sequence ID" value="KQL16643"/>
    <property type="gene ID" value="SETIT_023423mg"/>
</dbReference>
<protein>
    <recommendedName>
        <fullName evidence="6">Bet v I/Major latex protein domain-containing protein</fullName>
    </recommendedName>
</protein>
<keyword evidence="5" id="KW-1185">Reference proteome</keyword>